<accession>A0A1H7UJP0</accession>
<dbReference type="InterPro" id="IPR010123">
    <property type="entry name" value="PHA_synth_III_E"/>
</dbReference>
<name>A0A1H7UJP0_HALLR</name>
<sequence>MSKQSGDEWTMYAEEMNETMIAALERNLEAQAQFVESWFDVLDETPEMSSEQLNEGLDGYSRAYEVWMEAAEQQFERASDAFEGEDVSLNEFRDIWLNSANEAFKEVMGTSAFAAATGQTVEDVLEMQQEVDEAAQSTLRTLGFATEDDIDEVAKRLVELERRQHAVEKKLDRILDAMDVEE</sequence>
<dbReference type="Proteomes" id="UP000183894">
    <property type="component" value="Unassembled WGS sequence"/>
</dbReference>
<feature type="coiled-coil region" evidence="4">
    <location>
        <begin position="150"/>
        <end position="177"/>
    </location>
</feature>
<dbReference type="RefSeq" id="WP_007542255.1">
    <property type="nucleotide sequence ID" value="NZ_FOAD01000013.1"/>
</dbReference>
<evidence type="ECO:0000256" key="3">
    <source>
        <dbReference type="ARBA" id="ARBA00022752"/>
    </source>
</evidence>
<dbReference type="EMBL" id="FOAD01000013">
    <property type="protein sequence ID" value="SEL97161.1"/>
    <property type="molecule type" value="Genomic_DNA"/>
</dbReference>
<evidence type="ECO:0000256" key="2">
    <source>
        <dbReference type="ARBA" id="ARBA00019066"/>
    </source>
</evidence>
<comment type="pathway">
    <text evidence="1">Biopolymer metabolism; poly-(R)-3-hydroxybutanoate biosynthesis.</text>
</comment>
<dbReference type="UniPathway" id="UPA00917"/>
<keyword evidence="3" id="KW-0583">PHB biosynthesis</keyword>
<evidence type="ECO:0000313" key="6">
    <source>
        <dbReference type="Proteomes" id="UP000183894"/>
    </source>
</evidence>
<evidence type="ECO:0000256" key="1">
    <source>
        <dbReference type="ARBA" id="ARBA00004683"/>
    </source>
</evidence>
<organism evidence="5 6">
    <name type="scientific">Haloferax larsenii</name>
    <dbReference type="NCBI Taxonomy" id="302484"/>
    <lineage>
        <taxon>Archaea</taxon>
        <taxon>Methanobacteriati</taxon>
        <taxon>Methanobacteriota</taxon>
        <taxon>Stenosarchaea group</taxon>
        <taxon>Halobacteria</taxon>
        <taxon>Halobacteriales</taxon>
        <taxon>Haloferacaceae</taxon>
        <taxon>Haloferax</taxon>
    </lineage>
</organism>
<evidence type="ECO:0000256" key="4">
    <source>
        <dbReference type="SAM" id="Coils"/>
    </source>
</evidence>
<evidence type="ECO:0000313" key="5">
    <source>
        <dbReference type="EMBL" id="SEL97161.1"/>
    </source>
</evidence>
<dbReference type="AlphaFoldDB" id="A0A1H7UJP0"/>
<gene>
    <name evidence="5" type="ORF">SAMN04488691_11322</name>
</gene>
<dbReference type="GO" id="GO:0042619">
    <property type="term" value="P:poly-hydroxybutyrate biosynthetic process"/>
    <property type="evidence" value="ECO:0007669"/>
    <property type="project" value="UniProtKB-KW"/>
</dbReference>
<protein>
    <recommendedName>
        <fullName evidence="2">Poly(3-hydroxyalkanoate) polymerase subunit PhaE</fullName>
    </recommendedName>
</protein>
<proteinExistence type="predicted"/>
<dbReference type="Pfam" id="PF09712">
    <property type="entry name" value="PHA_synth_III_E"/>
    <property type="match status" value="1"/>
</dbReference>
<dbReference type="OrthoDB" id="200001at2157"/>
<keyword evidence="4" id="KW-0175">Coiled coil</keyword>
<reference evidence="5 6" key="1">
    <citation type="submission" date="2016-10" db="EMBL/GenBank/DDBJ databases">
        <authorList>
            <person name="de Groot N.N."/>
        </authorList>
    </citation>
    <scope>NUCLEOTIDE SEQUENCE [LARGE SCALE GENOMIC DNA]</scope>
    <source>
        <strain evidence="5 6">CDM_5</strain>
    </source>
</reference>